<protein>
    <submittedName>
        <fullName evidence="2">Uncharacterized protein</fullName>
    </submittedName>
</protein>
<evidence type="ECO:0000313" key="3">
    <source>
        <dbReference type="Proteomes" id="UP000664203"/>
    </source>
</evidence>
<organism evidence="2 3">
    <name type="scientific">Alectoria fallacina</name>
    <dbReference type="NCBI Taxonomy" id="1903189"/>
    <lineage>
        <taxon>Eukaryota</taxon>
        <taxon>Fungi</taxon>
        <taxon>Dikarya</taxon>
        <taxon>Ascomycota</taxon>
        <taxon>Pezizomycotina</taxon>
        <taxon>Lecanoromycetes</taxon>
        <taxon>OSLEUM clade</taxon>
        <taxon>Lecanoromycetidae</taxon>
        <taxon>Lecanorales</taxon>
        <taxon>Lecanorineae</taxon>
        <taxon>Parmeliaceae</taxon>
        <taxon>Alectoria</taxon>
    </lineage>
</organism>
<dbReference type="GO" id="GO:0003677">
    <property type="term" value="F:DNA binding"/>
    <property type="evidence" value="ECO:0007669"/>
    <property type="project" value="InterPro"/>
</dbReference>
<feature type="compositionally biased region" description="Basic residues" evidence="1">
    <location>
        <begin position="209"/>
        <end position="222"/>
    </location>
</feature>
<feature type="compositionally biased region" description="Low complexity" evidence="1">
    <location>
        <begin position="513"/>
        <end position="527"/>
    </location>
</feature>
<gene>
    <name evidence="2" type="ORF">ALECFALPRED_004375</name>
</gene>
<sequence length="770" mass="84137">MATTAMNYAFSSPLKAIQGTAIKDLTDGRFHPRKFGRSPSPRRRRPTSLSSSTLTSFLEPHGPRLSSVSIPTKQKYIPCQRPPPQVHSSLPDGAAKQNERLRKVVISRFLLVDGNISFAVGTQIDGVVTPDAQEVPVAKILDHVSSAELERFENQDFFDEDERERLRPPTKPRGRPRKDDMIVPSFNMAPIGQETSREQSFLEPISIKKTGRPRGSYGKKRGNLTSTNPFVQSKGRVGRPIGSLRRGPHKTKVDKFTKPSVLSDLPAAIKKPRGRPPLQKNLSVVIPSFNGPQPQEPDSTPAPESESDGMLHNPKPQYSMIAASGLGQSDTEEVTSRDQSVELAPSSKKRGLNTSNAYIDTSHDDDDNQRSPHPSKKAKTLPETSPDPIADDSAALLRQFQARVYGPDHSTKSNTIPHRRSKPSPTLDDSTALLRQFHAYTHPASSDSSSSDSLMGPAPRPLKPLPTHFLPSKPLSAEAPIKRQSQPKDKPTEIPTSHLNNNMTISHLPQRQPSKSTSEISTSPSKSIQRKVGLTPHFPPSTSFSHKSLEGSAESRCHSSSRPPPSQPTNPTFSQSTKTIPVPTKDRKPSYSPKGAPAQSSRTSSTSKIGFAGIPRATNITDYFAPKTIISKTALTKSPHSPTMQLLDPAETESEDQLAREPSTDSIGSEVIIVRQNRITPNIRIPTSQQPSNDTDQTEDGISDDESEGDSEEKNRVSQPVQSPTTPQKVQSSAEALNKAFEIEDDEEEESDSDSDSDSDSSEVMIVKSS</sequence>
<feature type="compositionally biased region" description="Polar residues" evidence="1">
    <location>
        <begin position="717"/>
        <end position="735"/>
    </location>
</feature>
<dbReference type="SMART" id="SM00384">
    <property type="entry name" value="AT_hook"/>
    <property type="match status" value="3"/>
</dbReference>
<feature type="compositionally biased region" description="Polar residues" evidence="1">
    <location>
        <begin position="598"/>
        <end position="608"/>
    </location>
</feature>
<dbReference type="AlphaFoldDB" id="A0A8H3I5P7"/>
<accession>A0A8H3I5P7</accession>
<evidence type="ECO:0000256" key="1">
    <source>
        <dbReference type="SAM" id="MobiDB-lite"/>
    </source>
</evidence>
<proteinExistence type="predicted"/>
<feature type="compositionally biased region" description="Polar residues" evidence="1">
    <location>
        <begin position="494"/>
        <end position="512"/>
    </location>
</feature>
<name>A0A8H3I5P7_9LECA</name>
<keyword evidence="3" id="KW-1185">Reference proteome</keyword>
<dbReference type="OrthoDB" id="5392024at2759"/>
<comment type="caution">
    <text evidence="2">The sequence shown here is derived from an EMBL/GenBank/DDBJ whole genome shotgun (WGS) entry which is preliminary data.</text>
</comment>
<feature type="compositionally biased region" description="Acidic residues" evidence="1">
    <location>
        <begin position="743"/>
        <end position="761"/>
    </location>
</feature>
<evidence type="ECO:0000313" key="2">
    <source>
        <dbReference type="EMBL" id="CAF9908305.1"/>
    </source>
</evidence>
<feature type="compositionally biased region" description="Basic residues" evidence="1">
    <location>
        <begin position="31"/>
        <end position="46"/>
    </location>
</feature>
<dbReference type="InterPro" id="IPR017956">
    <property type="entry name" value="AT_hook_DNA-bd_motif"/>
</dbReference>
<feature type="region of interest" description="Disordered" evidence="1">
    <location>
        <begin position="27"/>
        <end position="67"/>
    </location>
</feature>
<feature type="compositionally biased region" description="Polar residues" evidence="1">
    <location>
        <begin position="677"/>
        <end position="695"/>
    </location>
</feature>
<feature type="region of interest" description="Disordered" evidence="1">
    <location>
        <begin position="208"/>
        <end position="618"/>
    </location>
</feature>
<feature type="compositionally biased region" description="Acidic residues" evidence="1">
    <location>
        <begin position="696"/>
        <end position="711"/>
    </location>
</feature>
<feature type="region of interest" description="Disordered" evidence="1">
    <location>
        <begin position="635"/>
        <end position="770"/>
    </location>
</feature>
<feature type="compositionally biased region" description="Low complexity" evidence="1">
    <location>
        <begin position="47"/>
        <end position="56"/>
    </location>
</feature>
<dbReference type="Proteomes" id="UP000664203">
    <property type="component" value="Unassembled WGS sequence"/>
</dbReference>
<feature type="region of interest" description="Disordered" evidence="1">
    <location>
        <begin position="153"/>
        <end position="183"/>
    </location>
</feature>
<feature type="compositionally biased region" description="Basic and acidic residues" evidence="1">
    <location>
        <begin position="547"/>
        <end position="557"/>
    </location>
</feature>
<reference evidence="2" key="1">
    <citation type="submission" date="2021-03" db="EMBL/GenBank/DDBJ databases">
        <authorList>
            <person name="Tagirdzhanova G."/>
        </authorList>
    </citation>
    <scope>NUCLEOTIDE SEQUENCE</scope>
</reference>
<dbReference type="EMBL" id="CAJPDR010000027">
    <property type="protein sequence ID" value="CAF9908305.1"/>
    <property type="molecule type" value="Genomic_DNA"/>
</dbReference>
<feature type="compositionally biased region" description="Polar residues" evidence="1">
    <location>
        <begin position="635"/>
        <end position="644"/>
    </location>
</feature>